<comment type="caution">
    <text evidence="1">The sequence shown here is derived from an EMBL/GenBank/DDBJ whole genome shotgun (WGS) entry which is preliminary data.</text>
</comment>
<evidence type="ECO:0000313" key="2">
    <source>
        <dbReference type="Proteomes" id="UP000634308"/>
    </source>
</evidence>
<dbReference type="Proteomes" id="UP000634308">
    <property type="component" value="Unassembled WGS sequence"/>
</dbReference>
<dbReference type="EMBL" id="BMQM01000039">
    <property type="protein sequence ID" value="GGR72380.1"/>
    <property type="molecule type" value="Genomic_DNA"/>
</dbReference>
<proteinExistence type="predicted"/>
<evidence type="ECO:0000313" key="1">
    <source>
        <dbReference type="EMBL" id="GGR72380.1"/>
    </source>
</evidence>
<organism evidence="1 2">
    <name type="scientific">Deinococcus seoulensis</name>
    <dbReference type="NCBI Taxonomy" id="1837379"/>
    <lineage>
        <taxon>Bacteria</taxon>
        <taxon>Thermotogati</taxon>
        <taxon>Deinococcota</taxon>
        <taxon>Deinococci</taxon>
        <taxon>Deinococcales</taxon>
        <taxon>Deinococcaceae</taxon>
        <taxon>Deinococcus</taxon>
    </lineage>
</organism>
<dbReference type="InterPro" id="IPR011989">
    <property type="entry name" value="ARM-like"/>
</dbReference>
<accession>A0ABQ2RWB2</accession>
<dbReference type="InterPro" id="IPR004830">
    <property type="entry name" value="LRR_variant"/>
</dbReference>
<gene>
    <name evidence="1" type="ORF">GCM10008959_37380</name>
</gene>
<sequence length="863" mass="95554">MATPTLLEEAALPTTSPQRLSLLATDSDPRVCAQARLHPQCPPEILSLLEFAESSPDRLATGQLDLLATLGPAAQALAARHPQTSDETLVALALRGLTPVILKTQVNRTEQWFIQRAAQDFTLAQYLAQHRSVPWNLRRSARRTYRVAAATPLKTAAPAAGVTPAAVAGAPVTADSVREKLRRRREPIELTLEESLLIENDVRLQRLAARHPLLPVELLAWLDRRHPYGQARETLLIRLAGHALPAKTLLQFSREGDWEERAAVARNPALPGPGRERLRRDTDWWVRAAVAENPHATPQDLLWLAQDAEHVTIREGVAAHPNTPGELLTRLSRDGERAVRLQVARNPSAPPEALDHLAGDEGFMIREAVAAHALCPPDILTRLAADPNERVRFVARLRSGPISESAATEALATRRRQVKLALSAAPGTPRPAVEQLARDRNPLVRAQVALHPQLPDGTRRHLTSDPVAAVSLIARALDDETPPDQLAFLPRHDARVRQALSRNRSAPEPVLDDLSEDPLMDVRLNVVLNPAAPGTALKRRLVDQPLRPDIRRHPRYQGEVQDHLHELEYAEATHPDATPDALRLLAQSDAGKVRRRVARHANTADDTLLLLAEDSDTEVRHALLKRPQELPYALQRRLADDALTDIRSRLILRPELTAPVLLHLASRADEDEGQLVALARHPGVTPEVLTALARHTQSGARRAAAEHPLTPTLLLVQLVNDPQDHVQRGVLRNPACPPEALLALIRHPRLHLSIAQHPLADGKVLEALVYDAAYDRYIRTERWLKSTPLWKTAPVERWRGWVTSRASQRAFAQMNVFMAVVGHEHVTLRALRFVSRLKNPDINAAVHRRRQLLAGAPSSEVSS</sequence>
<keyword evidence="2" id="KW-1185">Reference proteome</keyword>
<dbReference type="Gene3D" id="1.25.10.10">
    <property type="entry name" value="Leucine-rich Repeat Variant"/>
    <property type="match status" value="2"/>
</dbReference>
<evidence type="ECO:0008006" key="3">
    <source>
        <dbReference type="Google" id="ProtNLM"/>
    </source>
</evidence>
<protein>
    <recommendedName>
        <fullName evidence="3">Leucine rich repeat variant</fullName>
    </recommendedName>
</protein>
<dbReference type="InterPro" id="IPR016024">
    <property type="entry name" value="ARM-type_fold"/>
</dbReference>
<reference evidence="2" key="1">
    <citation type="journal article" date="2019" name="Int. J. Syst. Evol. Microbiol.">
        <title>The Global Catalogue of Microorganisms (GCM) 10K type strain sequencing project: providing services to taxonomists for standard genome sequencing and annotation.</title>
        <authorList>
            <consortium name="The Broad Institute Genomics Platform"/>
            <consortium name="The Broad Institute Genome Sequencing Center for Infectious Disease"/>
            <person name="Wu L."/>
            <person name="Ma J."/>
        </authorList>
    </citation>
    <scope>NUCLEOTIDE SEQUENCE [LARGE SCALE GENOMIC DNA]</scope>
    <source>
        <strain evidence="2">JCM 31404</strain>
    </source>
</reference>
<dbReference type="Pfam" id="PF01816">
    <property type="entry name" value="LRV"/>
    <property type="match status" value="3"/>
</dbReference>
<dbReference type="SUPFAM" id="SSF48371">
    <property type="entry name" value="ARM repeat"/>
    <property type="match status" value="3"/>
</dbReference>
<dbReference type="RefSeq" id="WP_189066500.1">
    <property type="nucleotide sequence ID" value="NZ_BMQM01000039.1"/>
</dbReference>
<name>A0ABQ2RWB2_9DEIO</name>